<evidence type="ECO:0000256" key="2">
    <source>
        <dbReference type="ARBA" id="ARBA00023157"/>
    </source>
</evidence>
<evidence type="ECO:0000256" key="5">
    <source>
        <dbReference type="SAM" id="Phobius"/>
    </source>
</evidence>
<dbReference type="SMART" id="SM00408">
    <property type="entry name" value="IGc2"/>
    <property type="match status" value="1"/>
</dbReference>
<comment type="caution">
    <text evidence="8">The sequence shown here is derived from an EMBL/GenBank/DDBJ whole genome shotgun (WGS) entry which is preliminary data.</text>
</comment>
<dbReference type="Pfam" id="PF07686">
    <property type="entry name" value="V-set"/>
    <property type="match status" value="1"/>
</dbReference>
<protein>
    <recommendedName>
        <fullName evidence="7">Ig-like domain-containing protein</fullName>
    </recommendedName>
</protein>
<gene>
    <name evidence="8" type="ORF">PHYPO_G00187810</name>
</gene>
<evidence type="ECO:0000256" key="3">
    <source>
        <dbReference type="ARBA" id="ARBA00023180"/>
    </source>
</evidence>
<evidence type="ECO:0000313" key="8">
    <source>
        <dbReference type="EMBL" id="KAB5517278.1"/>
    </source>
</evidence>
<keyword evidence="1 6" id="KW-0732">Signal</keyword>
<keyword evidence="2" id="KW-1015">Disulfide bond</keyword>
<dbReference type="AlphaFoldDB" id="A0A5N5JDA5"/>
<dbReference type="InterPro" id="IPR013106">
    <property type="entry name" value="Ig_V-set"/>
</dbReference>
<dbReference type="PROSITE" id="PS50835">
    <property type="entry name" value="IG_LIKE"/>
    <property type="match status" value="2"/>
</dbReference>
<keyword evidence="9" id="KW-1185">Reference proteome</keyword>
<dbReference type="OrthoDB" id="6353782at2759"/>
<feature type="signal peptide" evidence="6">
    <location>
        <begin position="1"/>
        <end position="24"/>
    </location>
</feature>
<dbReference type="InterPro" id="IPR013783">
    <property type="entry name" value="Ig-like_fold"/>
</dbReference>
<dbReference type="PANTHER" id="PTHR44337:SF20">
    <property type="entry name" value="CARCINOEMBRYONIC ANTIGEN-RELATED CELL ADHESION MOLECULE 5-RELATED"/>
    <property type="match status" value="1"/>
</dbReference>
<dbReference type="SMART" id="SM00409">
    <property type="entry name" value="IG"/>
    <property type="match status" value="3"/>
</dbReference>
<keyword evidence="5" id="KW-1133">Transmembrane helix</keyword>
<proteinExistence type="predicted"/>
<dbReference type="InterPro" id="IPR052598">
    <property type="entry name" value="IgSF_CEA-related"/>
</dbReference>
<keyword evidence="3" id="KW-0325">Glycoprotein</keyword>
<dbReference type="Pfam" id="PF13927">
    <property type="entry name" value="Ig_3"/>
    <property type="match status" value="1"/>
</dbReference>
<dbReference type="SUPFAM" id="SSF48726">
    <property type="entry name" value="Immunoglobulin"/>
    <property type="match status" value="3"/>
</dbReference>
<evidence type="ECO:0000259" key="7">
    <source>
        <dbReference type="PROSITE" id="PS50835"/>
    </source>
</evidence>
<evidence type="ECO:0000256" key="1">
    <source>
        <dbReference type="ARBA" id="ARBA00022729"/>
    </source>
</evidence>
<dbReference type="EMBL" id="VFJC01000031">
    <property type="protein sequence ID" value="KAB5517278.1"/>
    <property type="molecule type" value="Genomic_DNA"/>
</dbReference>
<feature type="domain" description="Ig-like" evidence="7">
    <location>
        <begin position="133"/>
        <end position="222"/>
    </location>
</feature>
<evidence type="ECO:0000313" key="9">
    <source>
        <dbReference type="Proteomes" id="UP000327468"/>
    </source>
</evidence>
<keyword evidence="5" id="KW-0472">Membrane</keyword>
<sequence length="353" mass="38307">MFTMDLYNLWLLLLLLAEMGVCSGAQLVMPEAVSGVRGKSVNFTASGPPSAEVQTVTWSFIPKPGTTVPIYTATKENEKVSSAYSGRVKYYRSTYTLQLNSLRAEDSGTYTLTIVDSNLDQLVDQTVLVVLEPLADVNIFSNLPEAVEFNSTVVLTCSAKGSDLSYSWLNNSAPVVVDGKHVVQNGRELAISQVFRTDLQGPIYCIAKNQVESATSSAFTLTVNYGPDLITIKREPADDVLNKGSNLTLSCSAQSSPAAEIIWLFNEVKLPQNTATLVLSNFGRNQSGNYSCIAYNSKTKRYVTSEVTTLTLAGERESDGQLSEGAIAGIVIAVLLLVAIIMVIIYKRQQIQD</sequence>
<feature type="transmembrane region" description="Helical" evidence="5">
    <location>
        <begin position="326"/>
        <end position="346"/>
    </location>
</feature>
<keyword evidence="4" id="KW-0393">Immunoglobulin domain</keyword>
<reference evidence="8 9" key="1">
    <citation type="submission" date="2019-06" db="EMBL/GenBank/DDBJ databases">
        <title>A chromosome-scale genome assembly of the striped catfish, Pangasianodon hypophthalmus.</title>
        <authorList>
            <person name="Wen M."/>
            <person name="Zahm M."/>
            <person name="Roques C."/>
            <person name="Cabau C."/>
            <person name="Klopp C."/>
            <person name="Donnadieu C."/>
            <person name="Jouanno E."/>
            <person name="Avarre J.-C."/>
            <person name="Campet M."/>
            <person name="Ha T.T.T."/>
            <person name="Dugue R."/>
            <person name="Lampietro C."/>
            <person name="Louis A."/>
            <person name="Herpin A."/>
            <person name="Echchiki A."/>
            <person name="Berthelot C."/>
            <person name="Parey E."/>
            <person name="Roest-Crollius H."/>
            <person name="Braasch I."/>
            <person name="Postlethwait J."/>
            <person name="Bobe J."/>
            <person name="Montfort J."/>
            <person name="Bouchez O."/>
            <person name="Begum T."/>
            <person name="Schartl M."/>
            <person name="Guiguen Y."/>
        </authorList>
    </citation>
    <scope>NUCLEOTIDE SEQUENCE [LARGE SCALE GENOMIC DNA]</scope>
    <source>
        <strain evidence="8 9">Indonesia</strain>
        <tissue evidence="8">Blood</tissue>
    </source>
</reference>
<dbReference type="InterPro" id="IPR003598">
    <property type="entry name" value="Ig_sub2"/>
</dbReference>
<evidence type="ECO:0000256" key="6">
    <source>
        <dbReference type="SAM" id="SignalP"/>
    </source>
</evidence>
<feature type="domain" description="Ig-like" evidence="7">
    <location>
        <begin position="227"/>
        <end position="308"/>
    </location>
</feature>
<name>A0A5N5JDA5_PANHP</name>
<dbReference type="PANTHER" id="PTHR44337">
    <property type="entry name" value="CARCINOEMBRYONIC ANTIGEN-RELATED CELL ADHESION MOLECULE 8"/>
    <property type="match status" value="1"/>
</dbReference>
<dbReference type="InterPro" id="IPR003599">
    <property type="entry name" value="Ig_sub"/>
</dbReference>
<organism evidence="8 9">
    <name type="scientific">Pangasianodon hypophthalmus</name>
    <name type="common">Striped catfish</name>
    <name type="synonym">Helicophagus hypophthalmus</name>
    <dbReference type="NCBI Taxonomy" id="310915"/>
    <lineage>
        <taxon>Eukaryota</taxon>
        <taxon>Metazoa</taxon>
        <taxon>Chordata</taxon>
        <taxon>Craniata</taxon>
        <taxon>Vertebrata</taxon>
        <taxon>Euteleostomi</taxon>
        <taxon>Actinopterygii</taxon>
        <taxon>Neopterygii</taxon>
        <taxon>Teleostei</taxon>
        <taxon>Ostariophysi</taxon>
        <taxon>Siluriformes</taxon>
        <taxon>Pangasiidae</taxon>
        <taxon>Pangasianodon</taxon>
    </lineage>
</organism>
<keyword evidence="5" id="KW-0812">Transmembrane</keyword>
<dbReference type="InterPro" id="IPR036179">
    <property type="entry name" value="Ig-like_dom_sf"/>
</dbReference>
<dbReference type="InterPro" id="IPR007110">
    <property type="entry name" value="Ig-like_dom"/>
</dbReference>
<dbReference type="Gene3D" id="2.60.40.10">
    <property type="entry name" value="Immunoglobulins"/>
    <property type="match status" value="3"/>
</dbReference>
<feature type="chain" id="PRO_5024355174" description="Ig-like domain-containing protein" evidence="6">
    <location>
        <begin position="25"/>
        <end position="353"/>
    </location>
</feature>
<dbReference type="InterPro" id="IPR013098">
    <property type="entry name" value="Ig_I-set"/>
</dbReference>
<dbReference type="Proteomes" id="UP000327468">
    <property type="component" value="Chromosome 30"/>
</dbReference>
<dbReference type="Pfam" id="PF07679">
    <property type="entry name" value="I-set"/>
    <property type="match status" value="1"/>
</dbReference>
<accession>A0A5N5JDA5</accession>
<evidence type="ECO:0000256" key="4">
    <source>
        <dbReference type="ARBA" id="ARBA00023319"/>
    </source>
</evidence>